<feature type="compositionally biased region" description="Polar residues" evidence="4">
    <location>
        <begin position="393"/>
        <end position="409"/>
    </location>
</feature>
<dbReference type="Pfam" id="PF00621">
    <property type="entry name" value="RhoGEF"/>
    <property type="match status" value="1"/>
</dbReference>
<dbReference type="SUPFAM" id="SSF50729">
    <property type="entry name" value="PH domain-like"/>
    <property type="match status" value="3"/>
</dbReference>
<dbReference type="Pfam" id="PF00169">
    <property type="entry name" value="PH"/>
    <property type="match status" value="1"/>
</dbReference>
<dbReference type="SMART" id="SM00295">
    <property type="entry name" value="B41"/>
    <property type="match status" value="1"/>
</dbReference>
<dbReference type="PROSITE" id="PS50057">
    <property type="entry name" value="FERM_3"/>
    <property type="match status" value="1"/>
</dbReference>
<organism evidence="8 9">
    <name type="scientific">Dissostichus mawsoni</name>
    <name type="common">Antarctic cod</name>
    <dbReference type="NCBI Taxonomy" id="36200"/>
    <lineage>
        <taxon>Eukaryota</taxon>
        <taxon>Metazoa</taxon>
        <taxon>Chordata</taxon>
        <taxon>Craniata</taxon>
        <taxon>Vertebrata</taxon>
        <taxon>Euteleostomi</taxon>
        <taxon>Actinopterygii</taxon>
        <taxon>Neopterygii</taxon>
        <taxon>Teleostei</taxon>
        <taxon>Neoteleostei</taxon>
        <taxon>Acanthomorphata</taxon>
        <taxon>Eupercaria</taxon>
        <taxon>Perciformes</taxon>
        <taxon>Notothenioidei</taxon>
        <taxon>Nototheniidae</taxon>
        <taxon>Dissostichus</taxon>
    </lineage>
</organism>
<keyword evidence="2" id="KW-0677">Repeat</keyword>
<feature type="region of interest" description="Disordered" evidence="4">
    <location>
        <begin position="371"/>
        <end position="417"/>
    </location>
</feature>
<dbReference type="InterPro" id="IPR001849">
    <property type="entry name" value="PH_domain"/>
</dbReference>
<dbReference type="InterPro" id="IPR000299">
    <property type="entry name" value="FERM_domain"/>
</dbReference>
<evidence type="ECO:0000313" key="9">
    <source>
        <dbReference type="Proteomes" id="UP000518266"/>
    </source>
</evidence>
<dbReference type="PROSITE" id="PS50003">
    <property type="entry name" value="PH_DOMAIN"/>
    <property type="match status" value="1"/>
</dbReference>
<dbReference type="PRINTS" id="PR00935">
    <property type="entry name" value="BAND41"/>
</dbReference>
<dbReference type="InterPro" id="IPR029071">
    <property type="entry name" value="Ubiquitin-like_domsf"/>
</dbReference>
<feature type="domain" description="DH" evidence="6">
    <location>
        <begin position="813"/>
        <end position="945"/>
    </location>
</feature>
<dbReference type="InterPro" id="IPR019747">
    <property type="entry name" value="FERM_CS"/>
</dbReference>
<dbReference type="SMART" id="SM00325">
    <property type="entry name" value="RhoGEF"/>
    <property type="match status" value="1"/>
</dbReference>
<feature type="region of interest" description="Disordered" evidence="4">
    <location>
        <begin position="478"/>
        <end position="507"/>
    </location>
</feature>
<dbReference type="Gene3D" id="3.10.20.90">
    <property type="entry name" value="Phosphatidylinositol 3-kinase Catalytic Subunit, Chain A, domain 1"/>
    <property type="match status" value="1"/>
</dbReference>
<dbReference type="CDD" id="cd13193">
    <property type="entry name" value="FERM_C_FARP1-like"/>
    <property type="match status" value="1"/>
</dbReference>
<name>A0A7J5XFI8_DISMA</name>
<dbReference type="InterPro" id="IPR014352">
    <property type="entry name" value="FERM/acyl-CoA-bd_prot_sf"/>
</dbReference>
<dbReference type="FunFam" id="2.30.29.30:FF:000046">
    <property type="entry name" value="FERM, RhoGEF and pleckstrin domain-containing protein 1"/>
    <property type="match status" value="1"/>
</dbReference>
<feature type="domain" description="FERM" evidence="7">
    <location>
        <begin position="50"/>
        <end position="352"/>
    </location>
</feature>
<keyword evidence="1" id="KW-0344">Guanine-nucleotide releasing factor</keyword>
<accession>A0A7J5XFI8</accession>
<dbReference type="InterPro" id="IPR011993">
    <property type="entry name" value="PH-like_dom_sf"/>
</dbReference>
<dbReference type="FunFam" id="3.10.20.90:FF:000040">
    <property type="entry name" value="FERM, RhoGEF and pleckstrin domain-containing protein"/>
    <property type="match status" value="1"/>
</dbReference>
<feature type="region of interest" description="Disordered" evidence="4">
    <location>
        <begin position="1147"/>
        <end position="1166"/>
    </location>
</feature>
<dbReference type="Pfam" id="PF09380">
    <property type="entry name" value="FERM_C"/>
    <property type="match status" value="1"/>
</dbReference>
<dbReference type="InterPro" id="IPR018980">
    <property type="entry name" value="FERM_PH-like_C"/>
</dbReference>
<dbReference type="PRINTS" id="PR00661">
    <property type="entry name" value="ERMFAMILY"/>
</dbReference>
<dbReference type="InterPro" id="IPR019748">
    <property type="entry name" value="FERM_central"/>
</dbReference>
<dbReference type="Pfam" id="PF09379">
    <property type="entry name" value="FERM_N"/>
    <property type="match status" value="1"/>
</dbReference>
<dbReference type="Pfam" id="PF00373">
    <property type="entry name" value="FERM_M"/>
    <property type="match status" value="1"/>
</dbReference>
<dbReference type="CDD" id="cd14473">
    <property type="entry name" value="FERM_B-lobe"/>
    <property type="match status" value="1"/>
</dbReference>
<dbReference type="PROSITE" id="PS00660">
    <property type="entry name" value="FERM_1"/>
    <property type="match status" value="1"/>
</dbReference>
<dbReference type="Gene3D" id="1.20.900.10">
    <property type="entry name" value="Dbl homology (DH) domain"/>
    <property type="match status" value="1"/>
</dbReference>
<dbReference type="Gene3D" id="2.30.29.30">
    <property type="entry name" value="Pleckstrin-homology domain (PH domain)/Phosphotyrosine-binding domain (PTB)"/>
    <property type="match status" value="3"/>
</dbReference>
<dbReference type="Gene3D" id="1.20.80.10">
    <property type="match status" value="1"/>
</dbReference>
<reference evidence="8 9" key="1">
    <citation type="submission" date="2020-03" db="EMBL/GenBank/DDBJ databases">
        <title>Dissostichus mawsoni Genome sequencing and assembly.</title>
        <authorList>
            <person name="Park H."/>
        </authorList>
    </citation>
    <scope>NUCLEOTIDE SEQUENCE [LARGE SCALE GENOMIC DNA]</scope>
    <source>
        <strain evidence="8">DM0001</strain>
        <tissue evidence="8">Muscle</tissue>
    </source>
</reference>
<dbReference type="SUPFAM" id="SSF47031">
    <property type="entry name" value="Second domain of FERM"/>
    <property type="match status" value="1"/>
</dbReference>
<dbReference type="InterPro" id="IPR035899">
    <property type="entry name" value="DBL_dom_sf"/>
</dbReference>
<sequence>MGDIEGSYRALQTPGIRLGAQFNAGISTLEPGQSLSGNMLSGSKSHGRGLQIRVQGLDDSQEFFDIDPKSIGQFLLTEVFLRGNLIESDYFGLEFQNMQMNWVWLEATKLVVRQVRRPENTLFRLSVKFFPPDPGQLQEEYTKYLFSLQMKRDLMEGRLICTENTGALLASHLVQSEIGDYDGVADRDFLRTTKLLPYQEKVQERIMELHCRHLGQTPAESDFQILEIARKLEMYGVRFHPAADREGTKINLAVAHMGLQVFQGNTKINTFNWSKIRKLSFKRTRFLIKLHPEVHVRLGEQIIVLIHKMLMVAVILLGPHQDTLEFMMASRDQCKIFWKICVEYHSFSVCLTNHSPNPKLSSSPEALPSDTACHSMTVSGPKAPPPPLLCPSTHHTSLVSSREQSSNHSRILPRRAGLQRLPSSSFSSLCKLPDPPALRRKTLSRLLPHLTSLFKVPLAIRQQDTAAPCLEWHFQIQPSKNGNEDHEHGGRRGTGSSVGGSGGRRKGVLTPEAFEAELLRTKQNAMFSMSNSPLHVTEEFIDDDPTEISFYGGGAEAYSFGLDDKVDQFDFVEGSDLSKNRIFSVGIEDLNGNTNPFPDSIVGNSETSSLVINRSECSSLDNLGLSSAGESLSASYGGGDSSSLRLPGSDIQSEASSLVNFPAYSERSESSSAVQFSDLVEQLEQLSYPPRPPRALGTAPRTQTPTGALINLFYSNPLTGGSGIEGFLLQCHNLQAMALADPSGPPNLKIPQHSPFTSKGPSLCMSPSFQMSTLSLPGQASSPLQSPILSEVGSNARLEEDEEGRRKRYPTDKAYFIAKEILTTERTYLKDLEWFRSAVIKENAMPEGLMTLLFSNIDPIYEEGRSNAHAKGDYQRIGDVMLRNMCALKEFTSFLQKHDEVLTELEKASKRLKKLETVYKEFELQKVCYLPLNTFLLKPIQQALKEVAEIATQLQSSLIRLENFQKLTELQRDLIGIENLTAPGREFIREGCLYKLTKKGLQQRMFFLFSDMLLYTSKGVTVTNQFKVHGQLPLHGMIVEESENEWSCTAVLSSVCLSKVEMGKWIEDLNLAIDMSKKSQEKSSIFLDAGLTDHSNRKSLCCLSVLPEDVSAVTRESLCFLNLRESFPKAFFLVIVKQFKGSSDEVSLEQESEDDMNSSRTSLDKQTHHRANTTMHVCWHRNTSVSMSDHSQAVENQLSGYLLRKFKNSNGWQKLWVVFTNFCLFFYKTHQDDFPLASLPLLGYTVSTPEESDSIHKDYVFKLQFKSHVYFFRAESEYTFERWMEVIKSAASTTGRMSLLIPKGVPMEINGN</sequence>
<dbReference type="GO" id="GO:0005085">
    <property type="term" value="F:guanyl-nucleotide exchange factor activity"/>
    <property type="evidence" value="ECO:0007669"/>
    <property type="project" value="UniProtKB-KW"/>
</dbReference>
<dbReference type="InterPro" id="IPR000798">
    <property type="entry name" value="Ez/rad/moesin-like"/>
</dbReference>
<evidence type="ECO:0000259" key="7">
    <source>
        <dbReference type="PROSITE" id="PS50057"/>
    </source>
</evidence>
<dbReference type="SMART" id="SM01196">
    <property type="entry name" value="FERM_C"/>
    <property type="match status" value="1"/>
</dbReference>
<feature type="compositionally biased region" description="Gly residues" evidence="4">
    <location>
        <begin position="492"/>
        <end position="502"/>
    </location>
</feature>
<dbReference type="PANTHER" id="PTHR45858:SF4">
    <property type="entry name" value="FERM, ARHGEF AND PLECKSTRIN DOMAIN-CONTAINING PROTEIN 2"/>
    <property type="match status" value="1"/>
</dbReference>
<evidence type="ECO:0000313" key="8">
    <source>
        <dbReference type="EMBL" id="KAF3835731.1"/>
    </source>
</evidence>
<dbReference type="CDD" id="cd01220">
    <property type="entry name" value="PH1_FARP1-like"/>
    <property type="match status" value="1"/>
</dbReference>
<dbReference type="InterPro" id="IPR018979">
    <property type="entry name" value="FERM_N"/>
</dbReference>
<feature type="coiled-coil region" evidence="3">
    <location>
        <begin position="895"/>
        <end position="925"/>
    </location>
</feature>
<comment type="caution">
    <text evidence="8">The sequence shown here is derived from an EMBL/GenBank/DDBJ whole genome shotgun (WGS) entry which is preliminary data.</text>
</comment>
<keyword evidence="9" id="KW-1185">Reference proteome</keyword>
<evidence type="ECO:0000256" key="4">
    <source>
        <dbReference type="SAM" id="MobiDB-lite"/>
    </source>
</evidence>
<dbReference type="GO" id="GO:0008092">
    <property type="term" value="F:cytoskeletal protein binding"/>
    <property type="evidence" value="ECO:0007669"/>
    <property type="project" value="InterPro"/>
</dbReference>
<dbReference type="FunFam" id="1.20.80.10:FF:000005">
    <property type="entry name" value="FERM, RhoGEF and pleckstrin domain-containing protein 1"/>
    <property type="match status" value="1"/>
</dbReference>
<dbReference type="OrthoDB" id="9990815at2759"/>
<dbReference type="InterPro" id="IPR035963">
    <property type="entry name" value="FERM_2"/>
</dbReference>
<dbReference type="SUPFAM" id="SSF48065">
    <property type="entry name" value="DBL homology domain (DH-domain)"/>
    <property type="match status" value="1"/>
</dbReference>
<dbReference type="Proteomes" id="UP000518266">
    <property type="component" value="Unassembled WGS sequence"/>
</dbReference>
<evidence type="ECO:0000259" key="5">
    <source>
        <dbReference type="PROSITE" id="PS50003"/>
    </source>
</evidence>
<dbReference type="SUPFAM" id="SSF54236">
    <property type="entry name" value="Ubiquitin-like"/>
    <property type="match status" value="1"/>
</dbReference>
<dbReference type="CDD" id="cd13235">
    <property type="entry name" value="PH2_FARP1-like"/>
    <property type="match status" value="1"/>
</dbReference>
<dbReference type="PANTHER" id="PTHR45858">
    <property type="entry name" value="FERM DOMAIN CONTAINING PROTEIN"/>
    <property type="match status" value="1"/>
</dbReference>
<dbReference type="InterPro" id="IPR041788">
    <property type="entry name" value="FARP1/FARP2/FRMD7_FERM_C"/>
</dbReference>
<dbReference type="PROSITE" id="PS50010">
    <property type="entry name" value="DH_2"/>
    <property type="match status" value="1"/>
</dbReference>
<dbReference type="FunFam" id="2.30.29.30:FF:000002">
    <property type="entry name" value="Band 4.1-like protein 5 isoform 1"/>
    <property type="match status" value="1"/>
</dbReference>
<dbReference type="EMBL" id="JAAKFY010000025">
    <property type="protein sequence ID" value="KAF3835731.1"/>
    <property type="molecule type" value="Genomic_DNA"/>
</dbReference>
<evidence type="ECO:0000256" key="1">
    <source>
        <dbReference type="ARBA" id="ARBA00022658"/>
    </source>
</evidence>
<evidence type="ECO:0008006" key="10">
    <source>
        <dbReference type="Google" id="ProtNLM"/>
    </source>
</evidence>
<dbReference type="InterPro" id="IPR051835">
    <property type="entry name" value="RAC1-GEF"/>
</dbReference>
<dbReference type="SMART" id="SM00233">
    <property type="entry name" value="PH"/>
    <property type="match status" value="2"/>
</dbReference>
<gene>
    <name evidence="8" type="ORF">F7725_028289</name>
</gene>
<dbReference type="InterPro" id="IPR000219">
    <property type="entry name" value="DH_dom"/>
</dbReference>
<evidence type="ECO:0000256" key="3">
    <source>
        <dbReference type="SAM" id="Coils"/>
    </source>
</evidence>
<dbReference type="InterPro" id="IPR019749">
    <property type="entry name" value="Band_41_domain"/>
</dbReference>
<feature type="compositionally biased region" description="Acidic residues" evidence="4">
    <location>
        <begin position="1147"/>
        <end position="1156"/>
    </location>
</feature>
<evidence type="ECO:0000256" key="2">
    <source>
        <dbReference type="ARBA" id="ARBA00022737"/>
    </source>
</evidence>
<protein>
    <recommendedName>
        <fullName evidence="10">FERM, RhoGEF and pleckstrin domain-containing protein 2</fullName>
    </recommendedName>
</protein>
<keyword evidence="3" id="KW-0175">Coiled coil</keyword>
<feature type="domain" description="PH" evidence="5">
    <location>
        <begin position="1195"/>
        <end position="1292"/>
    </location>
</feature>
<proteinExistence type="predicted"/>
<evidence type="ECO:0000259" key="6">
    <source>
        <dbReference type="PROSITE" id="PS50010"/>
    </source>
</evidence>